<dbReference type="PRINTS" id="PR00411">
    <property type="entry name" value="PNDRDTASEI"/>
</dbReference>
<dbReference type="GO" id="GO:0015044">
    <property type="term" value="F:rubredoxin-NAD+ reductase activity"/>
    <property type="evidence" value="ECO:0007669"/>
    <property type="project" value="UniProtKB-EC"/>
</dbReference>
<keyword evidence="7 11" id="KW-0560">Oxidoreductase</keyword>
<evidence type="ECO:0000256" key="8">
    <source>
        <dbReference type="ARBA" id="ARBA00023027"/>
    </source>
</evidence>
<evidence type="ECO:0000256" key="4">
    <source>
        <dbReference type="ARBA" id="ARBA00022490"/>
    </source>
</evidence>
<dbReference type="EC" id="1.18.1.1" evidence="11"/>
<dbReference type="OrthoDB" id="9769238at2"/>
<evidence type="ECO:0000256" key="3">
    <source>
        <dbReference type="ARBA" id="ARBA00006442"/>
    </source>
</evidence>
<keyword evidence="6" id="KW-0274">FAD</keyword>
<keyword evidence="12" id="KW-1185">Reference proteome</keyword>
<dbReference type="SUPFAM" id="SSF51905">
    <property type="entry name" value="FAD/NAD(P)-binding domain"/>
    <property type="match status" value="1"/>
</dbReference>
<feature type="domain" description="Rubredoxin binding" evidence="10">
    <location>
        <begin position="310"/>
        <end position="379"/>
    </location>
</feature>
<accession>A0A1G5SCT2</accession>
<dbReference type="RefSeq" id="WP_090284556.1">
    <property type="nucleotide sequence ID" value="NZ_FMWO01000032.1"/>
</dbReference>
<proteinExistence type="inferred from homology"/>
<evidence type="ECO:0000256" key="2">
    <source>
        <dbReference type="ARBA" id="ARBA00004496"/>
    </source>
</evidence>
<keyword evidence="8" id="KW-0520">NAD</keyword>
<dbReference type="Pfam" id="PF07992">
    <property type="entry name" value="Pyr_redox_2"/>
    <property type="match status" value="1"/>
</dbReference>
<dbReference type="InterPro" id="IPR036188">
    <property type="entry name" value="FAD/NAD-bd_sf"/>
</dbReference>
<comment type="cofactor">
    <cofactor evidence="1">
        <name>FAD</name>
        <dbReference type="ChEBI" id="CHEBI:57692"/>
    </cofactor>
</comment>
<comment type="subcellular location">
    <subcellularLocation>
        <location evidence="2">Cytoplasm</location>
    </subcellularLocation>
</comment>
<evidence type="ECO:0000313" key="12">
    <source>
        <dbReference type="Proteomes" id="UP000198729"/>
    </source>
</evidence>
<dbReference type="InterPro" id="IPR023753">
    <property type="entry name" value="FAD/NAD-binding_dom"/>
</dbReference>
<dbReference type="AlphaFoldDB" id="A0A1G5SCT2"/>
<dbReference type="InterPro" id="IPR041364">
    <property type="entry name" value="Rbx-bd"/>
</dbReference>
<feature type="domain" description="FAD/NAD(P)-binding" evidence="9">
    <location>
        <begin position="5"/>
        <end position="284"/>
    </location>
</feature>
<evidence type="ECO:0000256" key="7">
    <source>
        <dbReference type="ARBA" id="ARBA00023002"/>
    </source>
</evidence>
<reference evidence="11 12" key="1">
    <citation type="submission" date="2016-10" db="EMBL/GenBank/DDBJ databases">
        <authorList>
            <person name="de Groot N.N."/>
        </authorList>
    </citation>
    <scope>NUCLEOTIDE SEQUENCE [LARGE SCALE GENOMIC DNA]</scope>
    <source>
        <strain evidence="11">1</strain>
    </source>
</reference>
<dbReference type="PANTHER" id="PTHR43429">
    <property type="entry name" value="PYRIDINE NUCLEOTIDE-DISULFIDE OXIDOREDUCTASE DOMAIN-CONTAINING"/>
    <property type="match status" value="1"/>
</dbReference>
<gene>
    <name evidence="11" type="primary">rubB</name>
    <name evidence="11" type="ORF">NSMM_260093</name>
</gene>
<keyword evidence="4" id="KW-0963">Cytoplasm</keyword>
<comment type="similarity">
    <text evidence="3">Belongs to the FAD-dependent oxidoreductase family.</text>
</comment>
<dbReference type="GO" id="GO:0005737">
    <property type="term" value="C:cytoplasm"/>
    <property type="evidence" value="ECO:0007669"/>
    <property type="project" value="UniProtKB-SubCell"/>
</dbReference>
<dbReference type="InterPro" id="IPR050260">
    <property type="entry name" value="FAD-bd_OxRdtase"/>
</dbReference>
<evidence type="ECO:0000256" key="6">
    <source>
        <dbReference type="ARBA" id="ARBA00022827"/>
    </source>
</evidence>
<evidence type="ECO:0000256" key="5">
    <source>
        <dbReference type="ARBA" id="ARBA00022630"/>
    </source>
</evidence>
<name>A0A1G5SCT2_9PROT</name>
<dbReference type="STRING" id="51642.NSMM_260093"/>
<dbReference type="PRINTS" id="PR00368">
    <property type="entry name" value="FADPNR"/>
</dbReference>
<keyword evidence="5" id="KW-0285">Flavoprotein</keyword>
<dbReference type="EMBL" id="FMWO01000032">
    <property type="protein sequence ID" value="SCZ84797.1"/>
    <property type="molecule type" value="Genomic_DNA"/>
</dbReference>
<dbReference type="Pfam" id="PF18113">
    <property type="entry name" value="Rbx_binding"/>
    <property type="match status" value="1"/>
</dbReference>
<evidence type="ECO:0000313" key="11">
    <source>
        <dbReference type="EMBL" id="SCZ84797.1"/>
    </source>
</evidence>
<evidence type="ECO:0000259" key="10">
    <source>
        <dbReference type="Pfam" id="PF18113"/>
    </source>
</evidence>
<organism evidence="11 12">
    <name type="scientific">Nitrosomonas mobilis</name>
    <dbReference type="NCBI Taxonomy" id="51642"/>
    <lineage>
        <taxon>Bacteria</taxon>
        <taxon>Pseudomonadati</taxon>
        <taxon>Pseudomonadota</taxon>
        <taxon>Betaproteobacteria</taxon>
        <taxon>Nitrosomonadales</taxon>
        <taxon>Nitrosomonadaceae</taxon>
        <taxon>Nitrosomonas</taxon>
    </lineage>
</organism>
<sequence length="384" mass="40960">MAERSVLIVGSGLAGYAVARELRKLNDAVQITMLSADHGGFYSKPMLSNALATGKTPDSILSMNAAQMSSQLNAVIYPHTRVASIDAEGNSVLLENGEKLSFEQLVLALGADPIRLPLAGDGAEAVLSINDLDDYRYFRETLAGKKRIAILGAGLIGCEFANDLIAQDYHVTVFDLSPQPLGRLLPPQAGQFLRDKLAAVGIDFKFNCSISRIDKYGEQYRLFFGENESIEAELILSAIGLRSRIALAEAAGIDINRGIKVNQYLQTNFPDIYALGDCAEVEGKVLPFIMPIAHAGRALSATLAGTPTLLRYPAMPVLVKTPACPTVVSPPDPAASGEWEVEIGTDGVKALYRSETGNLLGFALLGTATAERGTLTGQLPPIMP</sequence>
<dbReference type="Gene3D" id="3.30.390.120">
    <property type="match status" value="1"/>
</dbReference>
<dbReference type="PANTHER" id="PTHR43429:SF3">
    <property type="entry name" value="NITRITE REDUCTASE [NAD(P)H]"/>
    <property type="match status" value="1"/>
</dbReference>
<protein>
    <submittedName>
        <fullName evidence="11">Rubredoxin-NAD(+) reductase</fullName>
        <ecNumber evidence="11">1.18.1.1</ecNumber>
    </submittedName>
</protein>
<evidence type="ECO:0000256" key="1">
    <source>
        <dbReference type="ARBA" id="ARBA00001974"/>
    </source>
</evidence>
<dbReference type="Proteomes" id="UP000198729">
    <property type="component" value="Unassembled WGS sequence"/>
</dbReference>
<evidence type="ECO:0000259" key="9">
    <source>
        <dbReference type="Pfam" id="PF07992"/>
    </source>
</evidence>
<dbReference type="Gene3D" id="3.50.50.60">
    <property type="entry name" value="FAD/NAD(P)-binding domain"/>
    <property type="match status" value="2"/>
</dbReference>